<evidence type="ECO:0000256" key="1">
    <source>
        <dbReference type="SAM" id="Coils"/>
    </source>
</evidence>
<dbReference type="InterPro" id="IPR005135">
    <property type="entry name" value="Endo/exonuclease/phosphatase"/>
</dbReference>
<dbReference type="PANTHER" id="PTHR31635:SF196">
    <property type="entry name" value="REVERSE TRANSCRIPTASE DOMAIN-CONTAINING PROTEIN-RELATED"/>
    <property type="match status" value="1"/>
</dbReference>
<name>A0A803T0D8_ANOCA</name>
<proteinExistence type="predicted"/>
<accession>A0A803T0D8</accession>
<feature type="coiled-coil region" evidence="1">
    <location>
        <begin position="311"/>
        <end position="354"/>
    </location>
</feature>
<evidence type="ECO:0000313" key="3">
    <source>
        <dbReference type="Ensembl" id="ENSACAP00000028678.1"/>
    </source>
</evidence>
<dbReference type="Proteomes" id="UP000001646">
    <property type="component" value="Chromosome 1"/>
</dbReference>
<dbReference type="Ensembl" id="ENSACAT00000039845.1">
    <property type="protein sequence ID" value="ENSACAP00000028678.1"/>
    <property type="gene ID" value="ENSACAG00000039436.1"/>
</dbReference>
<dbReference type="InterPro" id="IPR036691">
    <property type="entry name" value="Endo/exonu/phosph_ase_sf"/>
</dbReference>
<keyword evidence="4" id="KW-1185">Reference proteome</keyword>
<dbReference type="Gene3D" id="3.60.10.10">
    <property type="entry name" value="Endonuclease/exonuclease/phosphatase"/>
    <property type="match status" value="1"/>
</dbReference>
<organism evidence="3 4">
    <name type="scientific">Anolis carolinensis</name>
    <name type="common">Green anole</name>
    <name type="synonym">American chameleon</name>
    <dbReference type="NCBI Taxonomy" id="28377"/>
    <lineage>
        <taxon>Eukaryota</taxon>
        <taxon>Metazoa</taxon>
        <taxon>Chordata</taxon>
        <taxon>Craniata</taxon>
        <taxon>Vertebrata</taxon>
        <taxon>Euteleostomi</taxon>
        <taxon>Lepidosauria</taxon>
        <taxon>Squamata</taxon>
        <taxon>Bifurcata</taxon>
        <taxon>Unidentata</taxon>
        <taxon>Episquamata</taxon>
        <taxon>Toxicofera</taxon>
        <taxon>Iguania</taxon>
        <taxon>Dactyloidae</taxon>
        <taxon>Anolis</taxon>
    </lineage>
</organism>
<feature type="domain" description="Reverse transcriptase" evidence="2">
    <location>
        <begin position="498"/>
        <end position="772"/>
    </location>
</feature>
<keyword evidence="1" id="KW-0175">Coiled coil</keyword>
<dbReference type="InParanoid" id="A0A803T0D8"/>
<evidence type="ECO:0000313" key="4">
    <source>
        <dbReference type="Proteomes" id="UP000001646"/>
    </source>
</evidence>
<dbReference type="GO" id="GO:0003824">
    <property type="term" value="F:catalytic activity"/>
    <property type="evidence" value="ECO:0007669"/>
    <property type="project" value="InterPro"/>
</dbReference>
<sequence length="903" mass="106881">MSEFTRQIKCSSNNVNGLNSPNKRNALTRQIKKGKFDIISFQETHISQRHGSHLVNKAYGKEFYSLDIKKKRGVVTYINNNIPAELKFKDSEGRVVAVEITIGNQKILICNIYAPNGPKTQFVKYLKEQIENTHLEQVIILGDFNGVLDTKMDKSINKRSNKDMLSLLPKNFIRLKEEFDLIDVWREKNPSNKDYTFYSHRHAGWSRIDMIWTTRTIFTKIDKISILPRDKSDHCPIEMIINYKKIISKWKFDENLLKKEEDIERYKRLSKEYFDFNVSSDIKEATIWDAYKAVIRGHLIQQKARINKEKLKKMKEIILQIERNKKILKNSPNNSKVNKELKDLKREKSRMELDQTANQLRFIKQFNFENANKPGKWLARKIRKKKQFQQVTQIKKDKECITKDEDILQEFNKFYSQLYKDDEIDMTKITQYLGNQRLEKISEQQREILNKEITENEIKKAINSLKPNKSLGPDGFSANFYKIMQDILIVHLKRLMNEVLRNKEIPDTWRDADIIAIPKEDQDTSDVRNYRPISLLNTDYKIFTCILANRFKEFLNNWINPEQTGFLPGRKMKDNVRCILDIIEYYDWNHQKEVALLSIDTEKAFDNLNWSFFKLLFKEIDIGHQFYNAVDTIYDKQRAKILINGQYTKNIKIEKGVRQGCPLSPLIFIFALEILLKNLKNDRELKGTKILKNELKYRAFADDIICVIEDPKIQLPMWITRIEEYGEIAGFRLNRKKTKILTKNMTKTNQEILQNTTGISITKKIKYLGIWLTAKNAQLLENNYKLKWKEIKQDLQKWQNLNISLLGRIATIKMNILPKMLYLFQNLPIIRSMKTIAEWNKDLSKFIWNGKKPRIRYATMTDKKDRGGFGLPNLKLYADACALTWIKDWCNLKKRNYIKHRVL</sequence>
<dbReference type="InterPro" id="IPR043502">
    <property type="entry name" value="DNA/RNA_pol_sf"/>
</dbReference>
<dbReference type="Pfam" id="PF00078">
    <property type="entry name" value="RVT_1"/>
    <property type="match status" value="1"/>
</dbReference>
<dbReference type="SUPFAM" id="SSF56672">
    <property type="entry name" value="DNA/RNA polymerases"/>
    <property type="match status" value="1"/>
</dbReference>
<reference evidence="3" key="3">
    <citation type="submission" date="2025-09" db="UniProtKB">
        <authorList>
            <consortium name="Ensembl"/>
        </authorList>
    </citation>
    <scope>IDENTIFICATION</scope>
</reference>
<reference evidence="3" key="2">
    <citation type="submission" date="2025-08" db="UniProtKB">
        <authorList>
            <consortium name="Ensembl"/>
        </authorList>
    </citation>
    <scope>IDENTIFICATION</scope>
</reference>
<dbReference type="CDD" id="cd01650">
    <property type="entry name" value="RT_nLTR_like"/>
    <property type="match status" value="1"/>
</dbReference>
<dbReference type="SUPFAM" id="SSF56219">
    <property type="entry name" value="DNase I-like"/>
    <property type="match status" value="1"/>
</dbReference>
<reference evidence="3 4" key="1">
    <citation type="submission" date="2009-12" db="EMBL/GenBank/DDBJ databases">
        <title>The Genome Sequence of Anolis carolinensis (Green Anole Lizard).</title>
        <authorList>
            <consortium name="The Genome Sequencing Platform"/>
            <person name="Di Palma F."/>
            <person name="Alfoldi J."/>
            <person name="Heiman D."/>
            <person name="Young S."/>
            <person name="Grabherr M."/>
            <person name="Johnson J."/>
            <person name="Lander E.S."/>
            <person name="Lindblad-Toh K."/>
        </authorList>
    </citation>
    <scope>NUCLEOTIDE SEQUENCE [LARGE SCALE GENOMIC DNA]</scope>
    <source>
        <strain evidence="3 4">JBL SC #1</strain>
    </source>
</reference>
<dbReference type="GeneTree" id="ENSGT01150000286916"/>
<evidence type="ECO:0000259" key="2">
    <source>
        <dbReference type="PROSITE" id="PS50878"/>
    </source>
</evidence>
<dbReference type="InterPro" id="IPR000477">
    <property type="entry name" value="RT_dom"/>
</dbReference>
<dbReference type="Pfam" id="PF03372">
    <property type="entry name" value="Exo_endo_phos"/>
    <property type="match status" value="1"/>
</dbReference>
<dbReference type="AlphaFoldDB" id="A0A803T0D8"/>
<dbReference type="PANTHER" id="PTHR31635">
    <property type="entry name" value="REVERSE TRANSCRIPTASE DOMAIN-CONTAINING PROTEIN-RELATED"/>
    <property type="match status" value="1"/>
</dbReference>
<dbReference type="CDD" id="cd09076">
    <property type="entry name" value="L1-EN"/>
    <property type="match status" value="1"/>
</dbReference>
<dbReference type="PROSITE" id="PS50878">
    <property type="entry name" value="RT_POL"/>
    <property type="match status" value="1"/>
</dbReference>
<protein>
    <recommendedName>
        <fullName evidence="2">Reverse transcriptase domain-containing protein</fullName>
    </recommendedName>
</protein>